<dbReference type="SUPFAM" id="SSF47459">
    <property type="entry name" value="HLH, helix-loop-helix DNA-binding domain"/>
    <property type="match status" value="1"/>
</dbReference>
<reference evidence="9 10" key="1">
    <citation type="submission" date="2024-05" db="EMBL/GenBank/DDBJ databases">
        <title>Genetic variation in Jamaican populations of the coffee berry borer (Hypothenemus hampei).</title>
        <authorList>
            <person name="Errbii M."/>
            <person name="Myrie A."/>
        </authorList>
    </citation>
    <scope>NUCLEOTIDE SEQUENCE [LARGE SCALE GENOMIC DNA]</scope>
    <source>
        <strain evidence="9">JA-Hopewell-2020-01-JO</strain>
        <tissue evidence="9">Whole body</tissue>
    </source>
</reference>
<feature type="region of interest" description="Disordered" evidence="6">
    <location>
        <begin position="222"/>
        <end position="241"/>
    </location>
</feature>
<sequence>MDMTHAFWEENSNMQSLKYENRCIPNEDPVRMKDDRGMYQCYDSNLNFSTATCSEDDCEYGPYKKSSKVARQDPMSHRIIEKRRRDRMNNCLADLSRLIPTEYLKKGRGRIEKTEIIEMAIKHMKHLQAQERPNPLEHYRLGYQECISEAMRFMVEVEGHFPREPVCMRLLNHLQKHCEQISKAAPAYPMSPLEPIASFPVQVPSLLRNGVQGITNTKITELSVPKAEPENSNSNDTHPGAFALKTSTCVDLEKESGNNAMSYKYKTDIKLRFSQDLNAHEAPKRRKLDNGRRTSVTIYENQSSNQSSPPSSEPCTRISESETIHRHTPDDLSTIGIQQKNGDLPRHDVVQRLSPNSITVSNTNENNFNVPIFVFHKKGSYYIPLSIDYKTLLPYLQNYNITEATTHVLHPVTINVNFMPNFNDFQKKCNYEFNNNWN</sequence>
<proteinExistence type="predicted"/>
<evidence type="ECO:0000256" key="2">
    <source>
        <dbReference type="ARBA" id="ARBA00023015"/>
    </source>
</evidence>
<keyword evidence="3" id="KW-0238">DNA-binding</keyword>
<dbReference type="Proteomes" id="UP001566132">
    <property type="component" value="Unassembled WGS sequence"/>
</dbReference>
<feature type="compositionally biased region" description="Low complexity" evidence="6">
    <location>
        <begin position="300"/>
        <end position="310"/>
    </location>
</feature>
<feature type="region of interest" description="Disordered" evidence="6">
    <location>
        <begin position="298"/>
        <end position="336"/>
    </location>
</feature>
<name>A0ABD1EJV7_HYPHA</name>
<dbReference type="Gene3D" id="6.10.250.980">
    <property type="match status" value="1"/>
</dbReference>
<dbReference type="GO" id="GO:0003677">
    <property type="term" value="F:DNA binding"/>
    <property type="evidence" value="ECO:0007669"/>
    <property type="project" value="UniProtKB-KW"/>
</dbReference>
<evidence type="ECO:0000256" key="3">
    <source>
        <dbReference type="ARBA" id="ARBA00023125"/>
    </source>
</evidence>
<feature type="domain" description="BHLH" evidence="7">
    <location>
        <begin position="72"/>
        <end position="127"/>
    </location>
</feature>
<keyword evidence="5" id="KW-0539">Nucleus</keyword>
<feature type="domain" description="Orange" evidence="8">
    <location>
        <begin position="139"/>
        <end position="174"/>
    </location>
</feature>
<evidence type="ECO:0008006" key="11">
    <source>
        <dbReference type="Google" id="ProtNLM"/>
    </source>
</evidence>
<dbReference type="EMBL" id="JBDJPC010000007">
    <property type="protein sequence ID" value="KAL1494906.1"/>
    <property type="molecule type" value="Genomic_DNA"/>
</dbReference>
<keyword evidence="10" id="KW-1185">Reference proteome</keyword>
<dbReference type="Pfam" id="PF07527">
    <property type="entry name" value="Hairy_orange"/>
    <property type="match status" value="1"/>
</dbReference>
<dbReference type="InterPro" id="IPR011598">
    <property type="entry name" value="bHLH_dom"/>
</dbReference>
<dbReference type="Pfam" id="PF00010">
    <property type="entry name" value="HLH"/>
    <property type="match status" value="1"/>
</dbReference>
<evidence type="ECO:0000256" key="6">
    <source>
        <dbReference type="SAM" id="MobiDB-lite"/>
    </source>
</evidence>
<dbReference type="SMART" id="SM00511">
    <property type="entry name" value="ORANGE"/>
    <property type="match status" value="1"/>
</dbReference>
<gene>
    <name evidence="9" type="ORF">ABEB36_010419</name>
</gene>
<keyword evidence="2" id="KW-0805">Transcription regulation</keyword>
<protein>
    <recommendedName>
        <fullName evidence="11">Transcription factor cwo</fullName>
    </recommendedName>
</protein>
<organism evidence="9 10">
    <name type="scientific">Hypothenemus hampei</name>
    <name type="common">Coffee berry borer</name>
    <dbReference type="NCBI Taxonomy" id="57062"/>
    <lineage>
        <taxon>Eukaryota</taxon>
        <taxon>Metazoa</taxon>
        <taxon>Ecdysozoa</taxon>
        <taxon>Arthropoda</taxon>
        <taxon>Hexapoda</taxon>
        <taxon>Insecta</taxon>
        <taxon>Pterygota</taxon>
        <taxon>Neoptera</taxon>
        <taxon>Endopterygota</taxon>
        <taxon>Coleoptera</taxon>
        <taxon>Polyphaga</taxon>
        <taxon>Cucujiformia</taxon>
        <taxon>Curculionidae</taxon>
        <taxon>Scolytinae</taxon>
        <taxon>Hypothenemus</taxon>
    </lineage>
</organism>
<evidence type="ECO:0000259" key="8">
    <source>
        <dbReference type="PROSITE" id="PS51054"/>
    </source>
</evidence>
<dbReference type="Gene3D" id="4.10.280.10">
    <property type="entry name" value="Helix-loop-helix DNA-binding domain"/>
    <property type="match status" value="1"/>
</dbReference>
<dbReference type="GO" id="GO:0005634">
    <property type="term" value="C:nucleus"/>
    <property type="evidence" value="ECO:0007669"/>
    <property type="project" value="UniProtKB-SubCell"/>
</dbReference>
<evidence type="ECO:0000256" key="4">
    <source>
        <dbReference type="ARBA" id="ARBA00023163"/>
    </source>
</evidence>
<dbReference type="CDD" id="cd11440">
    <property type="entry name" value="bHLH-O_Cwo_like"/>
    <property type="match status" value="1"/>
</dbReference>
<evidence type="ECO:0000313" key="9">
    <source>
        <dbReference type="EMBL" id="KAL1494906.1"/>
    </source>
</evidence>
<dbReference type="SUPFAM" id="SSF158457">
    <property type="entry name" value="Orange domain-like"/>
    <property type="match status" value="1"/>
</dbReference>
<dbReference type="SMART" id="SM00353">
    <property type="entry name" value="HLH"/>
    <property type="match status" value="1"/>
</dbReference>
<dbReference type="PROSITE" id="PS50888">
    <property type="entry name" value="BHLH"/>
    <property type="match status" value="1"/>
</dbReference>
<dbReference type="PANTHER" id="PTHR10985">
    <property type="entry name" value="BASIC HELIX-LOOP-HELIX TRANSCRIPTION FACTOR, HES-RELATED"/>
    <property type="match status" value="1"/>
</dbReference>
<evidence type="ECO:0000256" key="1">
    <source>
        <dbReference type="ARBA" id="ARBA00004123"/>
    </source>
</evidence>
<dbReference type="InterPro" id="IPR036638">
    <property type="entry name" value="HLH_DNA-bd_sf"/>
</dbReference>
<dbReference type="InterPro" id="IPR050370">
    <property type="entry name" value="HES_HEY"/>
</dbReference>
<feature type="compositionally biased region" description="Basic and acidic residues" evidence="6">
    <location>
        <begin position="319"/>
        <end position="330"/>
    </location>
</feature>
<dbReference type="FunFam" id="4.10.280.10:FF:000079">
    <property type="entry name" value="CLUMA_CG001539, isoform A"/>
    <property type="match status" value="1"/>
</dbReference>
<keyword evidence="4" id="KW-0804">Transcription</keyword>
<comment type="caution">
    <text evidence="9">The sequence shown here is derived from an EMBL/GenBank/DDBJ whole genome shotgun (WGS) entry which is preliminary data.</text>
</comment>
<dbReference type="InterPro" id="IPR003650">
    <property type="entry name" value="Orange_dom"/>
</dbReference>
<accession>A0ABD1EJV7</accession>
<evidence type="ECO:0000259" key="7">
    <source>
        <dbReference type="PROSITE" id="PS50888"/>
    </source>
</evidence>
<dbReference type="PROSITE" id="PS51054">
    <property type="entry name" value="ORANGE"/>
    <property type="match status" value="1"/>
</dbReference>
<dbReference type="AlphaFoldDB" id="A0ABD1EJV7"/>
<evidence type="ECO:0000256" key="5">
    <source>
        <dbReference type="ARBA" id="ARBA00023242"/>
    </source>
</evidence>
<evidence type="ECO:0000313" key="10">
    <source>
        <dbReference type="Proteomes" id="UP001566132"/>
    </source>
</evidence>
<comment type="subcellular location">
    <subcellularLocation>
        <location evidence="1">Nucleus</location>
    </subcellularLocation>
</comment>